<dbReference type="SUPFAM" id="SSF89550">
    <property type="entry name" value="PHP domain-like"/>
    <property type="match status" value="1"/>
</dbReference>
<proteinExistence type="predicted"/>
<accession>A0A6M3IGE2</accession>
<dbReference type="Gene3D" id="3.20.20.140">
    <property type="entry name" value="Metal-dependent hydrolases"/>
    <property type="match status" value="1"/>
</dbReference>
<dbReference type="EMBL" id="MT141219">
    <property type="protein sequence ID" value="QJA56443.1"/>
    <property type="molecule type" value="Genomic_DNA"/>
</dbReference>
<sequence>MITLGANPLLRRGAMAAAGSAPPPTPSNSYSAGGTAYTLVYHFHTSDAVPLAADDGQKTCDQMLLAYAGLGFEAALVTPHDAVADIPGTVGILQIQGTEHTAQQGDPVVEKHVVGMFVAERIYPGAWPDIATLVPLIVAGGAFPVAAHSNYALVPIDNDDLDACDFLGVEVWNQQVENMYPGEGIADDRFSRMIDNALADHIVVGLAASDAHDTGAQIATVPWNVVFATALSAAAIETSIRAGNFYATQGTLITSIAITGNVVSMVLPAACTVEWIVTGNQVAATQTSTTAPSFMLMRPHRWVRARITNGAGLIAWTQPFYVT</sequence>
<gene>
    <name evidence="1" type="ORF">MM415B01842_0002</name>
</gene>
<protein>
    <submittedName>
        <fullName evidence="1">Uncharacterized protein</fullName>
    </submittedName>
</protein>
<dbReference type="AlphaFoldDB" id="A0A6M3IGE2"/>
<dbReference type="InterPro" id="IPR016195">
    <property type="entry name" value="Pol/histidinol_Pase-like"/>
</dbReference>
<organism evidence="1">
    <name type="scientific">viral metagenome</name>
    <dbReference type="NCBI Taxonomy" id="1070528"/>
    <lineage>
        <taxon>unclassified sequences</taxon>
        <taxon>metagenomes</taxon>
        <taxon>organismal metagenomes</taxon>
    </lineage>
</organism>
<reference evidence="1" key="1">
    <citation type="submission" date="2020-03" db="EMBL/GenBank/DDBJ databases">
        <title>The deep terrestrial virosphere.</title>
        <authorList>
            <person name="Holmfeldt K."/>
            <person name="Nilsson E."/>
            <person name="Simone D."/>
            <person name="Lopez-Fernandez M."/>
            <person name="Wu X."/>
            <person name="de Brujin I."/>
            <person name="Lundin D."/>
            <person name="Andersson A."/>
            <person name="Bertilsson S."/>
            <person name="Dopson M."/>
        </authorList>
    </citation>
    <scope>NUCLEOTIDE SEQUENCE</scope>
    <source>
        <strain evidence="1">MM415B01842</strain>
    </source>
</reference>
<name>A0A6M3IGE2_9ZZZZ</name>
<evidence type="ECO:0000313" key="1">
    <source>
        <dbReference type="EMBL" id="QJA56443.1"/>
    </source>
</evidence>